<protein>
    <recommendedName>
        <fullName evidence="1">diguanylate cyclase</fullName>
        <ecNumber evidence="1">2.7.7.65</ecNumber>
    </recommendedName>
</protein>
<accession>A0A5C6U0H1</accession>
<evidence type="ECO:0000313" key="4">
    <source>
        <dbReference type="EMBL" id="TXC65298.1"/>
    </source>
</evidence>
<feature type="transmembrane region" description="Helical" evidence="2">
    <location>
        <begin position="43"/>
        <end position="63"/>
    </location>
</feature>
<evidence type="ECO:0000256" key="2">
    <source>
        <dbReference type="SAM" id="Phobius"/>
    </source>
</evidence>
<keyword evidence="2" id="KW-0812">Transmembrane</keyword>
<dbReference type="GO" id="GO:0043709">
    <property type="term" value="P:cell adhesion involved in single-species biofilm formation"/>
    <property type="evidence" value="ECO:0007669"/>
    <property type="project" value="TreeGrafter"/>
</dbReference>
<dbReference type="SMART" id="SM00267">
    <property type="entry name" value="GGDEF"/>
    <property type="match status" value="1"/>
</dbReference>
<feature type="transmembrane region" description="Helical" evidence="2">
    <location>
        <begin position="158"/>
        <end position="179"/>
    </location>
</feature>
<dbReference type="AlphaFoldDB" id="A0A5C6U0H1"/>
<dbReference type="CDD" id="cd01949">
    <property type="entry name" value="GGDEF"/>
    <property type="match status" value="1"/>
</dbReference>
<proteinExistence type="predicted"/>
<dbReference type="InterPro" id="IPR029787">
    <property type="entry name" value="Nucleotide_cyclase"/>
</dbReference>
<dbReference type="PROSITE" id="PS50887">
    <property type="entry name" value="GGDEF"/>
    <property type="match status" value="1"/>
</dbReference>
<sequence length="316" mass="35343">MQRATQQVNELSPMAWMVASQFLMYAIGWGLCSLIVREQRDSVAHWSLFMALLGLGFVLTTQRGEPRTAWAYGGANFCFTVGFVVLRRGMERFMGVAPADREHVLTLAVFGVLFAHLGPGENNAASRVLLAYGAPSWVLARTAISLQSAFRAEFGNRMAPALATPVALVLAVFGARFVQQALHPDLSMEMHRYTDANRGLLYAYGVMAATYNFGFVALLTLRYVRRLRELTLHDPLTGLLNRRALDTELQREWARLQRDGAPFALLALDLDHFKRVNDRYGHLVGDEVLAQTAQRLRDAVRGADRWRAPAARSSWC</sequence>
<keyword evidence="5" id="KW-1185">Reference proteome</keyword>
<reference evidence="4 5" key="1">
    <citation type="submission" date="2019-08" db="EMBL/GenBank/DDBJ databases">
        <authorList>
            <person name="Khan S.A."/>
            <person name="Jeon C.O."/>
            <person name="Jeong S.E."/>
        </authorList>
    </citation>
    <scope>NUCLEOTIDE SEQUENCE [LARGE SCALE GENOMIC DNA]</scope>
    <source>
        <strain evidence="5">IMCC1728</strain>
    </source>
</reference>
<dbReference type="Pfam" id="PF00990">
    <property type="entry name" value="GGDEF"/>
    <property type="match status" value="1"/>
</dbReference>
<dbReference type="NCBIfam" id="TIGR00254">
    <property type="entry name" value="GGDEF"/>
    <property type="match status" value="1"/>
</dbReference>
<comment type="caution">
    <text evidence="4">The sequence shown here is derived from an EMBL/GenBank/DDBJ whole genome shotgun (WGS) entry which is preliminary data.</text>
</comment>
<gene>
    <name evidence="4" type="ORF">FSC37_01775</name>
</gene>
<dbReference type="Gene3D" id="3.30.70.270">
    <property type="match status" value="1"/>
</dbReference>
<dbReference type="GO" id="GO:0052621">
    <property type="term" value="F:diguanylate cyclase activity"/>
    <property type="evidence" value="ECO:0007669"/>
    <property type="project" value="UniProtKB-EC"/>
</dbReference>
<dbReference type="EMBL" id="VOPW01000001">
    <property type="protein sequence ID" value="TXC65298.1"/>
    <property type="molecule type" value="Genomic_DNA"/>
</dbReference>
<dbReference type="GO" id="GO:0005886">
    <property type="term" value="C:plasma membrane"/>
    <property type="evidence" value="ECO:0007669"/>
    <property type="project" value="TreeGrafter"/>
</dbReference>
<dbReference type="InterPro" id="IPR000160">
    <property type="entry name" value="GGDEF_dom"/>
</dbReference>
<evidence type="ECO:0000259" key="3">
    <source>
        <dbReference type="PROSITE" id="PS50887"/>
    </source>
</evidence>
<organism evidence="4 5">
    <name type="scientific">Piscinibacter aquaticus</name>
    <dbReference type="NCBI Taxonomy" id="392597"/>
    <lineage>
        <taxon>Bacteria</taxon>
        <taxon>Pseudomonadati</taxon>
        <taxon>Pseudomonadota</taxon>
        <taxon>Betaproteobacteria</taxon>
        <taxon>Burkholderiales</taxon>
        <taxon>Sphaerotilaceae</taxon>
        <taxon>Piscinibacter</taxon>
    </lineage>
</organism>
<dbReference type="GO" id="GO:1902201">
    <property type="term" value="P:negative regulation of bacterial-type flagellum-dependent cell motility"/>
    <property type="evidence" value="ECO:0007669"/>
    <property type="project" value="TreeGrafter"/>
</dbReference>
<dbReference type="InterPro" id="IPR043128">
    <property type="entry name" value="Rev_trsase/Diguanyl_cyclase"/>
</dbReference>
<keyword evidence="2" id="KW-1133">Transmembrane helix</keyword>
<evidence type="ECO:0000313" key="5">
    <source>
        <dbReference type="Proteomes" id="UP000321832"/>
    </source>
</evidence>
<feature type="transmembrane region" description="Helical" evidence="2">
    <location>
        <begin position="69"/>
        <end position="90"/>
    </location>
</feature>
<dbReference type="InterPro" id="IPR050469">
    <property type="entry name" value="Diguanylate_Cyclase"/>
</dbReference>
<feature type="transmembrane region" description="Helical" evidence="2">
    <location>
        <begin position="14"/>
        <end position="36"/>
    </location>
</feature>
<dbReference type="EC" id="2.7.7.65" evidence="1"/>
<keyword evidence="2" id="KW-0472">Membrane</keyword>
<dbReference type="PANTHER" id="PTHR45138">
    <property type="entry name" value="REGULATORY COMPONENTS OF SENSORY TRANSDUCTION SYSTEM"/>
    <property type="match status" value="1"/>
</dbReference>
<dbReference type="PANTHER" id="PTHR45138:SF6">
    <property type="entry name" value="DIGUANYLATE CYCLASE DGCN"/>
    <property type="match status" value="1"/>
</dbReference>
<name>A0A5C6U0H1_9BURK</name>
<evidence type="ECO:0000256" key="1">
    <source>
        <dbReference type="ARBA" id="ARBA00012528"/>
    </source>
</evidence>
<feature type="domain" description="GGDEF" evidence="3">
    <location>
        <begin position="261"/>
        <end position="316"/>
    </location>
</feature>
<feature type="transmembrane region" description="Helical" evidence="2">
    <location>
        <begin position="199"/>
        <end position="221"/>
    </location>
</feature>
<dbReference type="SUPFAM" id="SSF55073">
    <property type="entry name" value="Nucleotide cyclase"/>
    <property type="match status" value="1"/>
</dbReference>
<dbReference type="Proteomes" id="UP000321832">
    <property type="component" value="Unassembled WGS sequence"/>
</dbReference>